<accession>A0A7H9DY27</accession>
<organism evidence="1 2">
    <name type="scientific">Anaplasma phagocytophilum str. Norway variant1</name>
    <dbReference type="NCBI Taxonomy" id="1392506"/>
    <lineage>
        <taxon>Bacteria</taxon>
        <taxon>Pseudomonadati</taxon>
        <taxon>Pseudomonadota</taxon>
        <taxon>Alphaproteobacteria</taxon>
        <taxon>Rickettsiales</taxon>
        <taxon>Anaplasmataceae</taxon>
        <taxon>Anaplasma</taxon>
        <taxon>phagocytophilum group</taxon>
    </lineage>
</organism>
<dbReference type="AlphaFoldDB" id="A0A7H9DY27"/>
<proteinExistence type="predicted"/>
<dbReference type="EMBL" id="CP046639">
    <property type="protein sequence ID" value="QLL66410.1"/>
    <property type="molecule type" value="Genomic_DNA"/>
</dbReference>
<reference evidence="1 2" key="1">
    <citation type="submission" date="2019-12" db="EMBL/GenBank/DDBJ databases">
        <title>A sheep strain of Anaplasma phagocytophilum contains multiple genomes.</title>
        <authorList>
            <person name="Barbet A.F."/>
            <person name="Crosby F.L."/>
            <person name="Eskeland S."/>
            <person name="Stuen S."/>
            <person name="Granquist E.G."/>
            <person name="Munderloh U.G."/>
        </authorList>
    </citation>
    <scope>NUCLEOTIDE SEQUENCE [LARGE SCALE GENOMIC DNA]</scope>
    <source>
        <strain evidence="1 2">Norway Variant 1</strain>
    </source>
</reference>
<dbReference type="Proteomes" id="UP000510938">
    <property type="component" value="Chromosome"/>
</dbReference>
<dbReference type="RefSeq" id="WP_180843696.1">
    <property type="nucleotide sequence ID" value="NZ_CP046639.1"/>
</dbReference>
<name>A0A7H9DY27_ANAPH</name>
<protein>
    <submittedName>
        <fullName evidence="1">Uncharacterized protein</fullName>
    </submittedName>
</protein>
<evidence type="ECO:0000313" key="2">
    <source>
        <dbReference type="Proteomes" id="UP000510938"/>
    </source>
</evidence>
<evidence type="ECO:0000313" key="1">
    <source>
        <dbReference type="EMBL" id="QLL66410.1"/>
    </source>
</evidence>
<sequence>MNYICEMPLRICSRNARRFPKASGDDNFAVSFSERGASSNAHSSSCKPYHKVMFCNLESKDLVVVIRGL</sequence>
<gene>
    <name evidence="1" type="ORF">O998_00555</name>
</gene>